<proteinExistence type="inferred from homology"/>
<feature type="compositionally biased region" description="Basic and acidic residues" evidence="9">
    <location>
        <begin position="244"/>
        <end position="271"/>
    </location>
</feature>
<sequence length="899" mass="96741">MESSPAEEESSVRVSSSEGLELESPLEKNWVVSSSSVATQTQESDGVRSDSLSSQQRRPPISKFSGSDSFSRSRLGSGTAGSGHTGERPARPSSFFSGREKKPSLFSRGRLKQQETLPEQSTKLPPGFEKESGSHSGVPDWVNSLDHSRAQLGPTGKHVKDMVAPVTPAPDLSESPSVRTTPLTKGRFTGGFPSRMEKTSSSGGALQRDKSLFSKCTPSEVVHFSDPPLVGKGKVAGFPGNKEGSYRERGSGFKGDAPHSRSSGKHGENRKGGAFRSGSEQSHSRKTFTPKTADVDIPPVVPEQLKVALPISVASLAAAMKMRTAQLVSRMFMQGVVLRSNDVLEQETLVQLIGNEFGCSIEVNAQALERGQVFRKTILEELGQADPKDLVSRAPVIAVVGHVDHGKTSLIDAIRQSDLTKHEPGEITQHIGAFSISIPDGSFLTVLDTPGHEAFSAMRDRGVRVADVVVLVIAGDEGIKAQTEEAIRIIKEAENSVVIVLTKSDKANFDQDRVFRQLAERDLLPESWGGSVVTAVCSAHQGVGVSDLLELLQLQASLLQLKANPKDRARGVIVESRVDLGLGPSATVLIQNGTLFQGDLVVAGSSWGKVRTIKNDRNKSLKQVTAGFAASISGLSSPPSVGEPFVVVPNEQEARWATEVHAKTQVSMRPLMISPEAFMERGLGIRKRTLYVVLCGDVHGSVEALAQALRQIPSERVDIEVVYQTVGVIGESLVSLASAAKAVIVGFQTSIDVRAQVLSKSLGVSIHVFQIIYRAVEAVTELMQKLLDKTCQEKFSGIAEIRAIFKSSKFGVIAGCGITNGVVKRNQVVRVMRGGKALHSGRILSMRTGRDDLKESSKGFECGIIVENFSDFQIGDELHAFDLIYLSQGLLECDDEKQD</sequence>
<evidence type="ECO:0000256" key="1">
    <source>
        <dbReference type="ARBA" id="ARBA00007733"/>
    </source>
</evidence>
<dbReference type="CDD" id="cd03702">
    <property type="entry name" value="IF2_mtIF2_II"/>
    <property type="match status" value="1"/>
</dbReference>
<evidence type="ECO:0000256" key="7">
    <source>
        <dbReference type="HAMAP-Rule" id="MF_00100"/>
    </source>
</evidence>
<dbReference type="Pfam" id="PF22042">
    <property type="entry name" value="EF-G_D2"/>
    <property type="match status" value="1"/>
</dbReference>
<keyword evidence="12" id="KW-1185">Reference proteome</keyword>
<dbReference type="GO" id="GO:0005525">
    <property type="term" value="F:GTP binding"/>
    <property type="evidence" value="ECO:0007669"/>
    <property type="project" value="UniProtKB-KW"/>
</dbReference>
<feature type="binding site" evidence="7">
    <location>
        <begin position="448"/>
        <end position="452"/>
    </location>
    <ligand>
        <name>GTP</name>
        <dbReference type="ChEBI" id="CHEBI:37565"/>
    </ligand>
</feature>
<feature type="region of interest" description="Disordered" evidence="9">
    <location>
        <begin position="1"/>
        <end position="207"/>
    </location>
</feature>
<evidence type="ECO:0000259" key="10">
    <source>
        <dbReference type="PROSITE" id="PS51722"/>
    </source>
</evidence>
<dbReference type="InterPro" id="IPR005225">
    <property type="entry name" value="Small_GTP-bd"/>
</dbReference>
<dbReference type="PANTHER" id="PTHR43381:SF5">
    <property type="entry name" value="TR-TYPE G DOMAIN-CONTAINING PROTEIN"/>
    <property type="match status" value="1"/>
</dbReference>
<dbReference type="GO" id="GO:0005829">
    <property type="term" value="C:cytosol"/>
    <property type="evidence" value="ECO:0007669"/>
    <property type="project" value="TreeGrafter"/>
</dbReference>
<dbReference type="HAMAP" id="MF_00100_B">
    <property type="entry name" value="IF_2_B"/>
    <property type="match status" value="1"/>
</dbReference>
<dbReference type="InterPro" id="IPR036925">
    <property type="entry name" value="TIF_IF2_dom3_sf"/>
</dbReference>
<dbReference type="Pfam" id="PF11987">
    <property type="entry name" value="IF-2"/>
    <property type="match status" value="1"/>
</dbReference>
<evidence type="ECO:0000256" key="3">
    <source>
        <dbReference type="ARBA" id="ARBA00022540"/>
    </source>
</evidence>
<feature type="compositionally biased region" description="Low complexity" evidence="9">
    <location>
        <begin position="12"/>
        <end position="23"/>
    </location>
</feature>
<dbReference type="InterPro" id="IPR044145">
    <property type="entry name" value="IF2_II"/>
</dbReference>
<dbReference type="CDD" id="cd03692">
    <property type="entry name" value="mtIF2_IVc"/>
    <property type="match status" value="1"/>
</dbReference>
<dbReference type="PROSITE" id="PS51722">
    <property type="entry name" value="G_TR_2"/>
    <property type="match status" value="1"/>
</dbReference>
<dbReference type="NCBIfam" id="TIGR00231">
    <property type="entry name" value="small_GTP"/>
    <property type="match status" value="1"/>
</dbReference>
<reference evidence="11 12" key="1">
    <citation type="submission" date="2018-07" db="EMBL/GenBank/DDBJ databases">
        <title>Comparative genomics of the Candidatus Parilichlamydiaceae reveals evidence of convergent evolution and genome reduction in the phylum Chlamydiae.</title>
        <authorList>
            <person name="Taylor-Brown A."/>
            <person name="Polkinghorne A."/>
        </authorList>
    </citation>
    <scope>NUCLEOTIDE SEQUENCE [LARGE SCALE GENOMIC DNA]</scope>
    <source>
        <strain evidence="11 12">Hat2</strain>
    </source>
</reference>
<keyword evidence="6 7" id="KW-0342">GTP-binding</keyword>
<dbReference type="AlphaFoldDB" id="A0A369KCX3"/>
<dbReference type="SUPFAM" id="SSF52156">
    <property type="entry name" value="Initiation factor IF2/eIF5b, domain 3"/>
    <property type="match status" value="1"/>
</dbReference>
<keyword evidence="5 7" id="KW-0648">Protein biosynthesis</keyword>
<evidence type="ECO:0000256" key="9">
    <source>
        <dbReference type="SAM" id="MobiDB-lite"/>
    </source>
</evidence>
<dbReference type="InterPro" id="IPR015760">
    <property type="entry name" value="TIF_IF2"/>
</dbReference>
<accession>A0A369KCX3</accession>
<dbReference type="InterPro" id="IPR027417">
    <property type="entry name" value="P-loop_NTPase"/>
</dbReference>
<comment type="similarity">
    <text evidence="1 7 8">Belongs to the TRAFAC class translation factor GTPase superfamily. Classic translation factor GTPase family. IF-2 subfamily.</text>
</comment>
<evidence type="ECO:0000256" key="4">
    <source>
        <dbReference type="ARBA" id="ARBA00022741"/>
    </source>
</evidence>
<dbReference type="FunFam" id="2.40.30.10:FF:000008">
    <property type="entry name" value="Translation initiation factor IF-2"/>
    <property type="match status" value="1"/>
</dbReference>
<dbReference type="Pfam" id="PF00009">
    <property type="entry name" value="GTP_EFTU"/>
    <property type="match status" value="1"/>
</dbReference>
<keyword evidence="4 7" id="KW-0547">Nucleotide-binding</keyword>
<dbReference type="Gene3D" id="2.40.30.10">
    <property type="entry name" value="Translation factors"/>
    <property type="match status" value="2"/>
</dbReference>
<evidence type="ECO:0000256" key="2">
    <source>
        <dbReference type="ARBA" id="ARBA00020675"/>
    </source>
</evidence>
<dbReference type="EMBL" id="QQBG01000016">
    <property type="protein sequence ID" value="RDB31452.1"/>
    <property type="molecule type" value="Genomic_DNA"/>
</dbReference>
<dbReference type="InterPro" id="IPR023115">
    <property type="entry name" value="TIF_IF2_dom3"/>
</dbReference>
<dbReference type="InterPro" id="IPR000795">
    <property type="entry name" value="T_Tr_GTP-bd_dom"/>
</dbReference>
<keyword evidence="7" id="KW-0963">Cytoplasm</keyword>
<organism evidence="11 12">
    <name type="scientific">Candidatus Similichlamydia laticola</name>
    <dbReference type="NCBI Taxonomy" id="2170265"/>
    <lineage>
        <taxon>Bacteria</taxon>
        <taxon>Pseudomonadati</taxon>
        <taxon>Chlamydiota</taxon>
        <taxon>Chlamydiia</taxon>
        <taxon>Parachlamydiales</taxon>
        <taxon>Candidatus Parilichlamydiaceae</taxon>
        <taxon>Candidatus Similichlamydia</taxon>
    </lineage>
</organism>
<dbReference type="InterPro" id="IPR053905">
    <property type="entry name" value="EF-G-like_DII"/>
</dbReference>
<dbReference type="CDD" id="cd01887">
    <property type="entry name" value="IF2_eIF5B"/>
    <property type="match status" value="1"/>
</dbReference>
<feature type="domain" description="Tr-type G" evidence="10">
    <location>
        <begin position="392"/>
        <end position="566"/>
    </location>
</feature>
<evidence type="ECO:0000313" key="11">
    <source>
        <dbReference type="EMBL" id="RDB31452.1"/>
    </source>
</evidence>
<feature type="compositionally biased region" description="Low complexity" evidence="9">
    <location>
        <begin position="62"/>
        <end position="77"/>
    </location>
</feature>
<dbReference type="Gene3D" id="3.40.50.300">
    <property type="entry name" value="P-loop containing nucleotide triphosphate hydrolases"/>
    <property type="match status" value="1"/>
</dbReference>
<evidence type="ECO:0000256" key="5">
    <source>
        <dbReference type="ARBA" id="ARBA00022917"/>
    </source>
</evidence>
<dbReference type="PANTHER" id="PTHR43381">
    <property type="entry name" value="TRANSLATION INITIATION FACTOR IF-2-RELATED"/>
    <property type="match status" value="1"/>
</dbReference>
<dbReference type="InterPro" id="IPR009000">
    <property type="entry name" value="Transl_B-barrel_sf"/>
</dbReference>
<evidence type="ECO:0000313" key="12">
    <source>
        <dbReference type="Proteomes" id="UP000253816"/>
    </source>
</evidence>
<comment type="caution">
    <text evidence="11">The sequence shown here is derived from an EMBL/GenBank/DDBJ whole genome shotgun (WGS) entry which is preliminary data.</text>
</comment>
<dbReference type="Proteomes" id="UP000253816">
    <property type="component" value="Unassembled WGS sequence"/>
</dbReference>
<dbReference type="SUPFAM" id="SSF50447">
    <property type="entry name" value="Translation proteins"/>
    <property type="match status" value="2"/>
</dbReference>
<dbReference type="FunFam" id="3.40.50.300:FF:000019">
    <property type="entry name" value="Translation initiation factor IF-2"/>
    <property type="match status" value="1"/>
</dbReference>
<feature type="binding site" evidence="7">
    <location>
        <begin position="401"/>
        <end position="408"/>
    </location>
    <ligand>
        <name>GTP</name>
        <dbReference type="ChEBI" id="CHEBI:37565"/>
    </ligand>
</feature>
<dbReference type="NCBIfam" id="TIGR00487">
    <property type="entry name" value="IF-2"/>
    <property type="match status" value="1"/>
</dbReference>
<dbReference type="InterPro" id="IPR000178">
    <property type="entry name" value="TF_IF2_bacterial-like"/>
</dbReference>
<evidence type="ECO:0000256" key="8">
    <source>
        <dbReference type="RuleBase" id="RU000644"/>
    </source>
</evidence>
<dbReference type="GO" id="GO:0003924">
    <property type="term" value="F:GTPase activity"/>
    <property type="evidence" value="ECO:0007669"/>
    <property type="project" value="UniProtKB-UniRule"/>
</dbReference>
<protein>
    <recommendedName>
        <fullName evidence="2 7">Translation initiation factor IF-2</fullName>
    </recommendedName>
</protein>
<feature type="compositionally biased region" description="Polar residues" evidence="9">
    <location>
        <begin position="114"/>
        <end position="123"/>
    </location>
</feature>
<dbReference type="SUPFAM" id="SSF52540">
    <property type="entry name" value="P-loop containing nucleoside triphosphate hydrolases"/>
    <property type="match status" value="1"/>
</dbReference>
<feature type="compositionally biased region" description="Polar residues" evidence="9">
    <location>
        <begin position="174"/>
        <end position="183"/>
    </location>
</feature>
<name>A0A369KCX3_9BACT</name>
<dbReference type="Gene3D" id="3.40.50.10050">
    <property type="entry name" value="Translation initiation factor IF- 2, domain 3"/>
    <property type="match status" value="1"/>
</dbReference>
<dbReference type="GO" id="GO:0003743">
    <property type="term" value="F:translation initiation factor activity"/>
    <property type="evidence" value="ECO:0007669"/>
    <property type="project" value="UniProtKB-UniRule"/>
</dbReference>
<evidence type="ECO:0000256" key="6">
    <source>
        <dbReference type="ARBA" id="ARBA00023134"/>
    </source>
</evidence>
<comment type="subcellular location">
    <subcellularLocation>
        <location evidence="7">Cytoplasm</location>
    </subcellularLocation>
</comment>
<gene>
    <name evidence="7" type="primary">infB</name>
    <name evidence="11" type="ORF">HAT2_00443</name>
</gene>
<feature type="compositionally biased region" description="Polar residues" evidence="9">
    <location>
        <begin position="38"/>
        <end position="57"/>
    </location>
</feature>
<dbReference type="FunFam" id="3.40.50.10050:FF:000001">
    <property type="entry name" value="Translation initiation factor IF-2"/>
    <property type="match status" value="1"/>
</dbReference>
<comment type="function">
    <text evidence="7 8">One of the essential components for the initiation of protein synthesis. Protects formylmethionyl-tRNA from spontaneous hydrolysis and promotes its binding to the 30S ribosomal subunits. Also involved in the hydrolysis of GTP during the formation of the 70S ribosomal complex.</text>
</comment>
<keyword evidence="3 7" id="KW-0396">Initiation factor</keyword>
<feature type="region of interest" description="Disordered" evidence="9">
    <location>
        <begin position="231"/>
        <end position="295"/>
    </location>
</feature>
<comment type="caution">
    <text evidence="7">Lacks conserved residue(s) required for the propagation of feature annotation.</text>
</comment>